<feature type="non-terminal residue" evidence="1">
    <location>
        <position position="1"/>
    </location>
</feature>
<name>A0A3B0TLJ7_9ZZZZ</name>
<dbReference type="EMBL" id="UOEI01000558">
    <property type="protein sequence ID" value="VAW07906.1"/>
    <property type="molecule type" value="Genomic_DNA"/>
</dbReference>
<protein>
    <submittedName>
        <fullName evidence="1">Uncharacterized protein</fullName>
    </submittedName>
</protein>
<organism evidence="1">
    <name type="scientific">hydrothermal vent metagenome</name>
    <dbReference type="NCBI Taxonomy" id="652676"/>
    <lineage>
        <taxon>unclassified sequences</taxon>
        <taxon>metagenomes</taxon>
        <taxon>ecological metagenomes</taxon>
    </lineage>
</organism>
<gene>
    <name evidence="1" type="ORF">MNBD_ACTINO01-1569</name>
</gene>
<dbReference type="AlphaFoldDB" id="A0A3B0TLJ7"/>
<dbReference type="SUPFAM" id="SSF52518">
    <property type="entry name" value="Thiamin diphosphate-binding fold (THDP-binding)"/>
    <property type="match status" value="1"/>
</dbReference>
<sequence length="41" mass="4362">TSLGLFGRRVETPDELAAGMAALFSHEGPGLLEIASSRLQY</sequence>
<dbReference type="Gene3D" id="3.40.50.970">
    <property type="match status" value="1"/>
</dbReference>
<proteinExistence type="predicted"/>
<accession>A0A3B0TLJ7</accession>
<dbReference type="InterPro" id="IPR029061">
    <property type="entry name" value="THDP-binding"/>
</dbReference>
<reference evidence="1" key="1">
    <citation type="submission" date="2018-06" db="EMBL/GenBank/DDBJ databases">
        <authorList>
            <person name="Zhirakovskaya E."/>
        </authorList>
    </citation>
    <scope>NUCLEOTIDE SEQUENCE</scope>
</reference>
<evidence type="ECO:0000313" key="1">
    <source>
        <dbReference type="EMBL" id="VAW07906.1"/>
    </source>
</evidence>